<dbReference type="EMBL" id="JACRTG010000034">
    <property type="protein sequence ID" value="MBC8589443.1"/>
    <property type="molecule type" value="Genomic_DNA"/>
</dbReference>
<organism evidence="20 21">
    <name type="scientific">Paratissierella segnis</name>
    <dbReference type="NCBI Taxonomy" id="2763679"/>
    <lineage>
        <taxon>Bacteria</taxon>
        <taxon>Bacillati</taxon>
        <taxon>Bacillota</taxon>
        <taxon>Tissierellia</taxon>
        <taxon>Tissierellales</taxon>
        <taxon>Tissierellaceae</taxon>
        <taxon>Paratissierella</taxon>
    </lineage>
</organism>
<dbReference type="NCBIfam" id="NF004469">
    <property type="entry name" value="PRK05800.1"/>
    <property type="match status" value="1"/>
</dbReference>
<keyword evidence="12 19" id="KW-0547">Nucleotide-binding</keyword>
<evidence type="ECO:0000256" key="10">
    <source>
        <dbReference type="ARBA" id="ARBA00022573"/>
    </source>
</evidence>
<dbReference type="GO" id="GO:0008820">
    <property type="term" value="F:cobinamide phosphate guanylyltransferase activity"/>
    <property type="evidence" value="ECO:0007669"/>
    <property type="project" value="UniProtKB-EC"/>
</dbReference>
<dbReference type="PANTHER" id="PTHR34848">
    <property type="match status" value="1"/>
</dbReference>
<sequence>MIYLVTGGARSGKSTFAESLYKDTLDVVYIATSKVYDREMEERVKLHRLNRPSQWRTYEGNYNLCSSLDNEKNYLLDCITVLTSNIMFDLSKDAEYIDPSLQQKIEDTVYDEVKNLIDAVNQRKYNLVMVTNEVGNSIVPEHHISRVFRDIQGRINQRLAKLSDEVYLVCCGIPVKIK</sequence>
<evidence type="ECO:0000256" key="18">
    <source>
        <dbReference type="PIRSR" id="PIRSR006135-1"/>
    </source>
</evidence>
<feature type="binding site" evidence="19">
    <location>
        <begin position="7"/>
        <end position="14"/>
    </location>
    <ligand>
        <name>GTP</name>
        <dbReference type="ChEBI" id="CHEBI:37565"/>
    </ligand>
</feature>
<dbReference type="PANTHER" id="PTHR34848:SF1">
    <property type="entry name" value="BIFUNCTIONAL ADENOSYLCOBALAMIN BIOSYNTHESIS PROTEIN COBU"/>
    <property type="match status" value="1"/>
</dbReference>
<evidence type="ECO:0000256" key="3">
    <source>
        <dbReference type="ARBA" id="ARBA00001522"/>
    </source>
</evidence>
<evidence type="ECO:0000256" key="11">
    <source>
        <dbReference type="ARBA" id="ARBA00022679"/>
    </source>
</evidence>
<evidence type="ECO:0000256" key="8">
    <source>
        <dbReference type="ARBA" id="ARBA00012016"/>
    </source>
</evidence>
<dbReference type="RefSeq" id="WP_262430911.1">
    <property type="nucleotide sequence ID" value="NZ_JACRTG010000034.1"/>
</dbReference>
<comment type="catalytic activity">
    <reaction evidence="1">
        <text>adenosylcob(III)inamide + ATP = adenosylcob(III)inamide phosphate + ADP + H(+)</text>
        <dbReference type="Rhea" id="RHEA:15769"/>
        <dbReference type="ChEBI" id="CHEBI:2480"/>
        <dbReference type="ChEBI" id="CHEBI:15378"/>
        <dbReference type="ChEBI" id="CHEBI:30616"/>
        <dbReference type="ChEBI" id="CHEBI:58502"/>
        <dbReference type="ChEBI" id="CHEBI:456216"/>
        <dbReference type="EC" id="2.7.1.156"/>
    </reaction>
</comment>
<feature type="binding site" evidence="19">
    <location>
        <begin position="48"/>
        <end position="51"/>
    </location>
    <ligand>
        <name>GTP</name>
        <dbReference type="ChEBI" id="CHEBI:37565"/>
    </ligand>
</feature>
<comment type="similarity">
    <text evidence="7">Belongs to the CobU/CobP family.</text>
</comment>
<accession>A0A926ETD9</accession>
<reference evidence="20" key="1">
    <citation type="submission" date="2020-08" db="EMBL/GenBank/DDBJ databases">
        <title>Genome public.</title>
        <authorList>
            <person name="Liu C."/>
            <person name="Sun Q."/>
        </authorList>
    </citation>
    <scope>NUCLEOTIDE SEQUENCE</scope>
    <source>
        <strain evidence="20">BX21</strain>
    </source>
</reference>
<dbReference type="PIRSF" id="PIRSF006135">
    <property type="entry name" value="CobU"/>
    <property type="match status" value="1"/>
</dbReference>
<evidence type="ECO:0000256" key="14">
    <source>
        <dbReference type="ARBA" id="ARBA00022840"/>
    </source>
</evidence>
<comment type="function">
    <text evidence="4">Catalyzes ATP-dependent phosphorylation of adenosylcobinamide and addition of GMP to adenosylcobinamide phosphate.</text>
</comment>
<dbReference type="Proteomes" id="UP000601171">
    <property type="component" value="Unassembled WGS sequence"/>
</dbReference>
<evidence type="ECO:0000256" key="5">
    <source>
        <dbReference type="ARBA" id="ARBA00004692"/>
    </source>
</evidence>
<dbReference type="GO" id="GO:0009236">
    <property type="term" value="P:cobalamin biosynthetic process"/>
    <property type="evidence" value="ECO:0007669"/>
    <property type="project" value="UniProtKB-KW"/>
</dbReference>
<keyword evidence="11 20" id="KW-0808">Transferase</keyword>
<evidence type="ECO:0000256" key="13">
    <source>
        <dbReference type="ARBA" id="ARBA00022777"/>
    </source>
</evidence>
<evidence type="ECO:0000256" key="17">
    <source>
        <dbReference type="ARBA" id="ARBA00030571"/>
    </source>
</evidence>
<comment type="pathway">
    <text evidence="6">Cofactor biosynthesis; adenosylcobalamin biosynthesis; adenosylcobalamin from cob(II)yrinate a,c-diamide: step 5/7.</text>
</comment>
<comment type="caution">
    <text evidence="20">The sequence shown here is derived from an EMBL/GenBank/DDBJ whole genome shotgun (WGS) entry which is preliminary data.</text>
</comment>
<proteinExistence type="inferred from homology"/>
<evidence type="ECO:0000256" key="9">
    <source>
        <dbReference type="ARBA" id="ARBA00012523"/>
    </source>
</evidence>
<evidence type="ECO:0000256" key="16">
    <source>
        <dbReference type="ARBA" id="ARBA00029570"/>
    </source>
</evidence>
<dbReference type="GO" id="GO:0043752">
    <property type="term" value="F:adenosylcobinamide kinase activity"/>
    <property type="evidence" value="ECO:0007669"/>
    <property type="project" value="UniProtKB-EC"/>
</dbReference>
<dbReference type="SUPFAM" id="SSF52540">
    <property type="entry name" value="P-loop containing nucleoside triphosphate hydrolases"/>
    <property type="match status" value="1"/>
</dbReference>
<dbReference type="CDD" id="cd00544">
    <property type="entry name" value="CobU"/>
    <property type="match status" value="1"/>
</dbReference>
<evidence type="ECO:0000313" key="21">
    <source>
        <dbReference type="Proteomes" id="UP000601171"/>
    </source>
</evidence>
<dbReference type="AlphaFoldDB" id="A0A926ETD9"/>
<evidence type="ECO:0000313" key="20">
    <source>
        <dbReference type="EMBL" id="MBC8589443.1"/>
    </source>
</evidence>
<dbReference type="InterPro" id="IPR003203">
    <property type="entry name" value="CobU/CobP"/>
</dbReference>
<feature type="active site" description="GMP-histidine intermediate" evidence="18">
    <location>
        <position position="47"/>
    </location>
</feature>
<evidence type="ECO:0000256" key="2">
    <source>
        <dbReference type="ARBA" id="ARBA00000711"/>
    </source>
</evidence>
<evidence type="ECO:0000256" key="6">
    <source>
        <dbReference type="ARBA" id="ARBA00005159"/>
    </source>
</evidence>
<dbReference type="GO" id="GO:0005524">
    <property type="term" value="F:ATP binding"/>
    <property type="evidence" value="ECO:0007669"/>
    <property type="project" value="UniProtKB-KW"/>
</dbReference>
<dbReference type="EC" id="2.7.7.62" evidence="9"/>
<dbReference type="InterPro" id="IPR027417">
    <property type="entry name" value="P-loop_NTPase"/>
</dbReference>
<gene>
    <name evidence="20" type="primary">cobU</name>
    <name evidence="20" type="ORF">H8707_14605</name>
</gene>
<feature type="binding site" evidence="19">
    <location>
        <position position="77"/>
    </location>
    <ligand>
        <name>GTP</name>
        <dbReference type="ChEBI" id="CHEBI:37565"/>
    </ligand>
</feature>
<feature type="binding site" evidence="19">
    <location>
        <begin position="31"/>
        <end position="33"/>
    </location>
    <ligand>
        <name>GTP</name>
        <dbReference type="ChEBI" id="CHEBI:37565"/>
    </ligand>
</feature>
<evidence type="ECO:0000256" key="4">
    <source>
        <dbReference type="ARBA" id="ARBA00003889"/>
    </source>
</evidence>
<keyword evidence="10" id="KW-0169">Cobalamin biosynthesis</keyword>
<dbReference type="Gene3D" id="3.40.50.300">
    <property type="entry name" value="P-loop containing nucleotide triphosphate hydrolases"/>
    <property type="match status" value="1"/>
</dbReference>
<dbReference type="Pfam" id="PF02283">
    <property type="entry name" value="CobU"/>
    <property type="match status" value="1"/>
</dbReference>
<keyword evidence="21" id="KW-1185">Reference proteome</keyword>
<dbReference type="GO" id="GO:0005525">
    <property type="term" value="F:GTP binding"/>
    <property type="evidence" value="ECO:0007669"/>
    <property type="project" value="UniProtKB-KW"/>
</dbReference>
<comment type="pathway">
    <text evidence="5">Cofactor biosynthesis; adenosylcobalamin biosynthesis; adenosylcobalamin from cob(II)yrinate a,c-diamide: step 6/7.</text>
</comment>
<feature type="binding site" evidence="19">
    <location>
        <position position="59"/>
    </location>
    <ligand>
        <name>GTP</name>
        <dbReference type="ChEBI" id="CHEBI:37565"/>
    </ligand>
</feature>
<comment type="catalytic activity">
    <reaction evidence="2">
        <text>adenosylcob(III)inamide phosphate + GTP + H(+) = adenosylcob(III)inamide-GDP + diphosphate</text>
        <dbReference type="Rhea" id="RHEA:22712"/>
        <dbReference type="ChEBI" id="CHEBI:15378"/>
        <dbReference type="ChEBI" id="CHEBI:33019"/>
        <dbReference type="ChEBI" id="CHEBI:37565"/>
        <dbReference type="ChEBI" id="CHEBI:58502"/>
        <dbReference type="ChEBI" id="CHEBI:60487"/>
        <dbReference type="EC" id="2.7.7.62"/>
    </reaction>
</comment>
<evidence type="ECO:0000256" key="15">
    <source>
        <dbReference type="ARBA" id="ARBA00023134"/>
    </source>
</evidence>
<dbReference type="EC" id="2.7.1.156" evidence="8"/>
<keyword evidence="14" id="KW-0067">ATP-binding</keyword>
<protein>
    <recommendedName>
        <fullName evidence="16">Adenosylcobinamide kinase</fullName>
        <ecNumber evidence="8">2.7.1.156</ecNumber>
        <ecNumber evidence="9">2.7.7.62</ecNumber>
    </recommendedName>
    <alternativeName>
        <fullName evidence="17">Adenosylcobinamide-phosphate guanylyltransferase</fullName>
    </alternativeName>
</protein>
<evidence type="ECO:0000256" key="12">
    <source>
        <dbReference type="ARBA" id="ARBA00022741"/>
    </source>
</evidence>
<keyword evidence="13 20" id="KW-0418">Kinase</keyword>
<evidence type="ECO:0000256" key="19">
    <source>
        <dbReference type="PIRSR" id="PIRSR006135-2"/>
    </source>
</evidence>
<comment type="catalytic activity">
    <reaction evidence="3">
        <text>adenosylcob(III)inamide + GTP = adenosylcob(III)inamide phosphate + GDP + H(+)</text>
        <dbReference type="Rhea" id="RHEA:15765"/>
        <dbReference type="ChEBI" id="CHEBI:2480"/>
        <dbReference type="ChEBI" id="CHEBI:15378"/>
        <dbReference type="ChEBI" id="CHEBI:37565"/>
        <dbReference type="ChEBI" id="CHEBI:58189"/>
        <dbReference type="ChEBI" id="CHEBI:58502"/>
        <dbReference type="EC" id="2.7.1.156"/>
    </reaction>
</comment>
<keyword evidence="20" id="KW-0548">Nucleotidyltransferase</keyword>
<keyword evidence="15 19" id="KW-0342">GTP-binding</keyword>
<evidence type="ECO:0000256" key="7">
    <source>
        <dbReference type="ARBA" id="ARBA00007490"/>
    </source>
</evidence>
<evidence type="ECO:0000256" key="1">
    <source>
        <dbReference type="ARBA" id="ARBA00000312"/>
    </source>
</evidence>
<name>A0A926ETD9_9FIRM</name>